<dbReference type="EMBL" id="CAHP01000023">
    <property type="protein sequence ID" value="CCG41962.1"/>
    <property type="molecule type" value="Genomic_DNA"/>
</dbReference>
<proteinExistence type="predicted"/>
<dbReference type="eggNOG" id="ENOG5033ARH">
    <property type="taxonomic scope" value="Bacteria"/>
</dbReference>
<evidence type="ECO:0000313" key="1">
    <source>
        <dbReference type="EMBL" id="CCG41962.1"/>
    </source>
</evidence>
<dbReference type="Proteomes" id="UP000004169">
    <property type="component" value="Unassembled WGS sequence"/>
</dbReference>
<evidence type="ECO:0000313" key="2">
    <source>
        <dbReference type="Proteomes" id="UP000004169"/>
    </source>
</evidence>
<accession>H8FUC4</accession>
<reference evidence="1 2" key="1">
    <citation type="journal article" date="2012" name="J. Bacteriol.">
        <title>Draft Genome Sequence of the Purple Photosynthetic Bacterium Phaeospirillum molischianum DSM120, a Particularly Versatile Bacterium.</title>
        <authorList>
            <person name="Duquesne K."/>
            <person name="Prima V."/>
            <person name="Ji B."/>
            <person name="Rouy Z."/>
            <person name="Medigue C."/>
            <person name="Talla E."/>
            <person name="Sturgis J.N."/>
        </authorList>
    </citation>
    <scope>NUCLEOTIDE SEQUENCE [LARGE SCALE GENOMIC DNA]</scope>
    <source>
        <strain evidence="2">DSM120</strain>
    </source>
</reference>
<comment type="caution">
    <text evidence="1">The sequence shown here is derived from an EMBL/GenBank/DDBJ whole genome shotgun (WGS) entry which is preliminary data.</text>
</comment>
<gene>
    <name evidence="1" type="ORF">PHAMO_30118</name>
</gene>
<dbReference type="RefSeq" id="WP_002729507.1">
    <property type="nucleotide sequence ID" value="NZ_CAHP01000023.1"/>
</dbReference>
<protein>
    <submittedName>
        <fullName evidence="1">Uncharacterized protein</fullName>
    </submittedName>
</protein>
<organism evidence="1 2">
    <name type="scientific">Magnetospirillum molischianum DSM 120</name>
    <dbReference type="NCBI Taxonomy" id="1150626"/>
    <lineage>
        <taxon>Bacteria</taxon>
        <taxon>Pseudomonadati</taxon>
        <taxon>Pseudomonadota</taxon>
        <taxon>Alphaproteobacteria</taxon>
        <taxon>Rhodospirillales</taxon>
        <taxon>Rhodospirillaceae</taxon>
        <taxon>Magnetospirillum</taxon>
    </lineage>
</organism>
<dbReference type="AlphaFoldDB" id="H8FUC4"/>
<name>H8FUC4_MAGML</name>
<sequence length="104" mass="10830">MAEDLAGLRRRLALVLPDRIAAAVTGYETFVMTPPPDDAKGFAAWHAAAKAALAHVDSLVKLARWAEGGTVSIGETDGIEGLLARARAALAGLEDEDDECGDGE</sequence>
<dbReference type="STRING" id="1150626.PHAMO_30118"/>
<keyword evidence="2" id="KW-1185">Reference proteome</keyword>